<dbReference type="HOGENOM" id="CLU_2829865_0_0_0"/>
<dbReference type="AlphaFoldDB" id="F8C3C3"/>
<sequence length="66" mass="8093">MNRFETKLEKELQEIKTLLLELLERDERSKSENEIRGIMKLFEISMKDFFEDEVLYSISDMKKLYK</sequence>
<reference evidence="1 2" key="1">
    <citation type="journal article" date="2013" name="Genome Announc.">
        <title>Complete genome sequence of the hyperthermophilic sulfate-reducing bacterium Thermodesulfobacterium geofontis OPF15T.</title>
        <authorList>
            <person name="Elkins J.G."/>
            <person name="Hamilton-Brehm S.D."/>
            <person name="Lucas S."/>
            <person name="Han J."/>
            <person name="Lapidus A."/>
            <person name="Cheng J.F."/>
            <person name="Goodwin L.A."/>
            <person name="Pitluck S."/>
            <person name="Peters L."/>
            <person name="Mikhailova N."/>
            <person name="Davenport K.W."/>
            <person name="Detter J.C."/>
            <person name="Han C.S."/>
            <person name="Tapia R."/>
            <person name="Land M.L."/>
            <person name="Hauser L."/>
            <person name="Kyrpides N.C."/>
            <person name="Ivanova N.N."/>
            <person name="Pagani I."/>
            <person name="Bruce D."/>
            <person name="Woyke T."/>
            <person name="Cottingham R.W."/>
        </authorList>
    </citation>
    <scope>NUCLEOTIDE SEQUENCE [LARGE SCALE GENOMIC DNA]</scope>
    <source>
        <strain evidence="1 2">OPF15</strain>
    </source>
</reference>
<protein>
    <submittedName>
        <fullName evidence="1">Uncharacterized protein</fullName>
    </submittedName>
</protein>
<dbReference type="RefSeq" id="WP_013909137.1">
    <property type="nucleotide sequence ID" value="NC_015682.1"/>
</dbReference>
<dbReference type="EMBL" id="CP002829">
    <property type="protein sequence ID" value="AEH22437.1"/>
    <property type="molecule type" value="Genomic_DNA"/>
</dbReference>
<dbReference type="PATRIC" id="fig|795359.3.peg.330"/>
<dbReference type="eggNOG" id="ENOG5030YTJ">
    <property type="taxonomic scope" value="Bacteria"/>
</dbReference>
<dbReference type="Proteomes" id="UP000006583">
    <property type="component" value="Chromosome"/>
</dbReference>
<accession>F8C3C3</accession>
<proteinExistence type="predicted"/>
<name>F8C3C3_THEGP</name>
<evidence type="ECO:0000313" key="2">
    <source>
        <dbReference type="Proteomes" id="UP000006583"/>
    </source>
</evidence>
<dbReference type="KEGG" id="top:TOPB45_0326"/>
<keyword evidence="2" id="KW-1185">Reference proteome</keyword>
<organism evidence="1 2">
    <name type="scientific">Thermodesulfobacterium geofontis (strain OPF15)</name>
    <dbReference type="NCBI Taxonomy" id="795359"/>
    <lineage>
        <taxon>Bacteria</taxon>
        <taxon>Pseudomonadati</taxon>
        <taxon>Thermodesulfobacteriota</taxon>
        <taxon>Thermodesulfobacteria</taxon>
        <taxon>Thermodesulfobacteriales</taxon>
        <taxon>Thermodesulfobacteriaceae</taxon>
        <taxon>Thermodesulfobacterium</taxon>
    </lineage>
</organism>
<evidence type="ECO:0000313" key="1">
    <source>
        <dbReference type="EMBL" id="AEH22437.1"/>
    </source>
</evidence>
<gene>
    <name evidence="1" type="ordered locus">TOPB45_0326</name>
</gene>